<accession>A0A368T532</accession>
<evidence type="ECO:0000313" key="2">
    <source>
        <dbReference type="EMBL" id="RCV58709.1"/>
    </source>
</evidence>
<reference evidence="2 3" key="1">
    <citation type="submission" date="2018-04" db="EMBL/GenBank/DDBJ databases">
        <title>Novel actinobacteria from marine sediment.</title>
        <authorList>
            <person name="Ng Z.Y."/>
            <person name="Tan G.Y.A."/>
        </authorList>
    </citation>
    <scope>NUCLEOTIDE SEQUENCE [LARGE SCALE GENOMIC DNA]</scope>
    <source>
        <strain evidence="2 3">TPS81</strain>
    </source>
</reference>
<proteinExistence type="predicted"/>
<dbReference type="InterPro" id="IPR027417">
    <property type="entry name" value="P-loop_NTPase"/>
</dbReference>
<dbReference type="SUPFAM" id="SSF52540">
    <property type="entry name" value="P-loop containing nucleoside triphosphate hydrolases"/>
    <property type="match status" value="1"/>
</dbReference>
<organism evidence="2 3">
    <name type="scientific">Marinitenerispora sediminis</name>
    <dbReference type="NCBI Taxonomy" id="1931232"/>
    <lineage>
        <taxon>Bacteria</taxon>
        <taxon>Bacillati</taxon>
        <taxon>Actinomycetota</taxon>
        <taxon>Actinomycetes</taxon>
        <taxon>Streptosporangiales</taxon>
        <taxon>Nocardiopsidaceae</taxon>
        <taxon>Marinitenerispora</taxon>
    </lineage>
</organism>
<dbReference type="Gene3D" id="3.40.50.300">
    <property type="entry name" value="P-loop containing nucleotide triphosphate hydrolases"/>
    <property type="match status" value="1"/>
</dbReference>
<sequence length="1029" mass="110902">MVPGDRPAHVPGDPCGGAMREPVRYSDAIRFLGSDEERVVELVDRLGDDSALDLLGARTDLVRFAHRVLNRLDREAHRLSRLERTRRIAAAHSMIVVTAFFESLDDTELPFELDGRSANLDAATTDASSPKHLGEFVALLVGSAPPLPRPQRPAADARARVRRFYARRCKQLPPVLRRMRLWGELGEAHRSAITDRLGPALTDRCLRRYEELRDKLAASFPEFGAWANLHADRSRYTGVPEATSGLTRLRHQLQSISTGTVPSVAQAALARAHRERLAAPLARLGGSGTGAHLPPLGVAYIDPRFRAAEIGPGALPHDPAWWEAAAPVRDDVSEFLLGHFTSPRALSVPLVVLGPTGSGKSALAQVLAARLPETDFCVVRVAAGELAERDGAAELAERLAAATAPAAGTTTAGRDALSVLILDGLEEVSTLAPVSRTDLLAGLAGFQRERARAGAPVAVVVTCRDATAARVRFPTGSVAMRLAEFTDDQIANWVGTWNRVNLSYFDHHGVLPLDRAVLARHAALARRPLSLLLLALYDSTGNALHRLSAPLRESVLYERWLRRLADSADRADPAATGRPAAAASDPAVRTGRIEQALLAASVFAFSMFNRGGWHVPAELVAADRDQLVHWPAHYAPPLDPVRLGCVVPAEDAAGGAPPGRLAFTHPVLGEYLVARLVAEELAGLAEARMRELRAIRPSPPDDAFLYALLSFTPLSASEEVPRLLAERLRLLAPDVRDELRLVLAELLRETDRDGAQRHYADYRPVPASRAARDAAYSANLMLALVAVHGDAVPLRELFGTGAEQRWRRYAHLWKSQLPPEQWAALVHALDVRPGPEGLTVHPGRSAEAAVSGARAAAGAGPAPAGCPVLGGGPEAPPGAQTDLGLVAREAALLADHATQRLLHAVQPLVRVFGGDVTARRDGAPSDAHLLLTLAFGSGEADDPSLVAAYERAFGLAEALESDERLRFHVFLLRQLRGHTHRLGARLVPLVARHVRPIGVSRRARAAVRRLADEHNEHVAAIKDILAGRW</sequence>
<dbReference type="Pfam" id="PF22738">
    <property type="entry name" value="NNH7"/>
    <property type="match status" value="1"/>
</dbReference>
<dbReference type="Proteomes" id="UP000253318">
    <property type="component" value="Unassembled WGS sequence"/>
</dbReference>
<evidence type="ECO:0000259" key="1">
    <source>
        <dbReference type="SMART" id="SM00382"/>
    </source>
</evidence>
<feature type="domain" description="AAA+ ATPase" evidence="1">
    <location>
        <begin position="346"/>
        <end position="484"/>
    </location>
</feature>
<dbReference type="EMBL" id="QEIN01000085">
    <property type="protein sequence ID" value="RCV58709.1"/>
    <property type="molecule type" value="Genomic_DNA"/>
</dbReference>
<gene>
    <name evidence="2" type="ORF">DEF24_12565</name>
</gene>
<evidence type="ECO:0000313" key="3">
    <source>
        <dbReference type="Proteomes" id="UP000253318"/>
    </source>
</evidence>
<keyword evidence="2" id="KW-0547">Nucleotide-binding</keyword>
<keyword evidence="3" id="KW-1185">Reference proteome</keyword>
<protein>
    <submittedName>
        <fullName evidence="2">ATP-binding protein</fullName>
    </submittedName>
</protein>
<dbReference type="GO" id="GO:0005524">
    <property type="term" value="F:ATP binding"/>
    <property type="evidence" value="ECO:0007669"/>
    <property type="project" value="UniProtKB-KW"/>
</dbReference>
<dbReference type="InterPro" id="IPR054567">
    <property type="entry name" value="NNH7"/>
</dbReference>
<dbReference type="OrthoDB" id="419933at2"/>
<comment type="caution">
    <text evidence="2">The sequence shown here is derived from an EMBL/GenBank/DDBJ whole genome shotgun (WGS) entry which is preliminary data.</text>
</comment>
<keyword evidence="2" id="KW-0067">ATP-binding</keyword>
<dbReference type="AlphaFoldDB" id="A0A368T532"/>
<dbReference type="SMART" id="SM00382">
    <property type="entry name" value="AAA"/>
    <property type="match status" value="1"/>
</dbReference>
<name>A0A368T532_9ACTN</name>
<dbReference type="InterPro" id="IPR003593">
    <property type="entry name" value="AAA+_ATPase"/>
</dbReference>